<comment type="caution">
    <text evidence="1">The sequence shown here is derived from an EMBL/GenBank/DDBJ whole genome shotgun (WGS) entry which is preliminary data.</text>
</comment>
<sequence>MPVLLIRNLDIPRLRNGTRCCVEFSWISDKVFFPNFKRGVSSGRVIHPFRRGWVFALFLLTERPVPKENKKIEGSLRGSDWNLAFLLGQSVFGIQGRRMP</sequence>
<evidence type="ECO:0000313" key="1">
    <source>
        <dbReference type="EMBL" id="GBM71006.1"/>
    </source>
</evidence>
<accession>A0A4Y2I1F2</accession>
<dbReference type="AlphaFoldDB" id="A0A4Y2I1F2"/>
<dbReference type="Proteomes" id="UP000499080">
    <property type="component" value="Unassembled WGS sequence"/>
</dbReference>
<reference evidence="1 2" key="1">
    <citation type="journal article" date="2019" name="Sci. Rep.">
        <title>Orb-weaving spider Araneus ventricosus genome elucidates the spidroin gene catalogue.</title>
        <authorList>
            <person name="Kono N."/>
            <person name="Nakamura H."/>
            <person name="Ohtoshi R."/>
            <person name="Moran D.A.P."/>
            <person name="Shinohara A."/>
            <person name="Yoshida Y."/>
            <person name="Fujiwara M."/>
            <person name="Mori M."/>
            <person name="Tomita M."/>
            <person name="Arakawa K."/>
        </authorList>
    </citation>
    <scope>NUCLEOTIDE SEQUENCE [LARGE SCALE GENOMIC DNA]</scope>
</reference>
<keyword evidence="2" id="KW-1185">Reference proteome</keyword>
<protein>
    <submittedName>
        <fullName evidence="1">Uncharacterized protein</fullName>
    </submittedName>
</protein>
<dbReference type="EMBL" id="BGPR01002286">
    <property type="protein sequence ID" value="GBM71006.1"/>
    <property type="molecule type" value="Genomic_DNA"/>
</dbReference>
<evidence type="ECO:0000313" key="2">
    <source>
        <dbReference type="Proteomes" id="UP000499080"/>
    </source>
</evidence>
<proteinExistence type="predicted"/>
<gene>
    <name evidence="1" type="ORF">AVEN_163721_1</name>
</gene>
<name>A0A4Y2I1F2_ARAVE</name>
<organism evidence="1 2">
    <name type="scientific">Araneus ventricosus</name>
    <name type="common">Orbweaver spider</name>
    <name type="synonym">Epeira ventricosa</name>
    <dbReference type="NCBI Taxonomy" id="182803"/>
    <lineage>
        <taxon>Eukaryota</taxon>
        <taxon>Metazoa</taxon>
        <taxon>Ecdysozoa</taxon>
        <taxon>Arthropoda</taxon>
        <taxon>Chelicerata</taxon>
        <taxon>Arachnida</taxon>
        <taxon>Araneae</taxon>
        <taxon>Araneomorphae</taxon>
        <taxon>Entelegynae</taxon>
        <taxon>Araneoidea</taxon>
        <taxon>Araneidae</taxon>
        <taxon>Araneus</taxon>
    </lineage>
</organism>